<keyword evidence="2" id="KW-1185">Reference proteome</keyword>
<dbReference type="KEGG" id="aten:116287407"/>
<accession>A0A6P8H2V8</accession>
<dbReference type="AlphaFoldDB" id="A0A6P8H2V8"/>
<gene>
    <name evidence="3" type="primary">LOC116287407</name>
</gene>
<evidence type="ECO:0000313" key="3">
    <source>
        <dbReference type="RefSeq" id="XP_031549943.1"/>
    </source>
</evidence>
<evidence type="ECO:0000256" key="1">
    <source>
        <dbReference type="SAM" id="MobiDB-lite"/>
    </source>
</evidence>
<dbReference type="RefSeq" id="XP_031549943.1">
    <property type="nucleotide sequence ID" value="XM_031694083.1"/>
</dbReference>
<proteinExistence type="predicted"/>
<dbReference type="Proteomes" id="UP000515163">
    <property type="component" value="Unplaced"/>
</dbReference>
<dbReference type="InParanoid" id="A0A6P8H2V8"/>
<dbReference type="GeneID" id="116287407"/>
<reference evidence="3" key="1">
    <citation type="submission" date="2025-08" db="UniProtKB">
        <authorList>
            <consortium name="RefSeq"/>
        </authorList>
    </citation>
    <scope>IDENTIFICATION</scope>
    <source>
        <tissue evidence="3">Tentacle</tissue>
    </source>
</reference>
<sequence length="177" mass="19745">MDKMLSIVKRAPSTSSTSAVAEKTDEEVYTEIPDHLTQTQTPRQTVTKTDVLIRTTGINNYAFKDPLPQPIYALPEEHYASLIRTSQISMAQEEPLTDDEGYLEPRQFPDYVEFEGSEEQVTDTRNTEKKTTNIEKEQDQNEQRNSSNGGGEESSDAAVVYACENKEGTSKATNSAV</sequence>
<feature type="compositionally biased region" description="Basic and acidic residues" evidence="1">
    <location>
        <begin position="125"/>
        <end position="142"/>
    </location>
</feature>
<feature type="region of interest" description="Disordered" evidence="1">
    <location>
        <begin position="113"/>
        <end position="177"/>
    </location>
</feature>
<evidence type="ECO:0000313" key="2">
    <source>
        <dbReference type="Proteomes" id="UP000515163"/>
    </source>
</evidence>
<protein>
    <submittedName>
        <fullName evidence="3">Uncharacterized protein LOC116287407</fullName>
    </submittedName>
</protein>
<feature type="region of interest" description="Disordered" evidence="1">
    <location>
        <begin position="1"/>
        <end position="25"/>
    </location>
</feature>
<name>A0A6P8H2V8_ACTTE</name>
<dbReference type="OrthoDB" id="10521842at2759"/>
<organism evidence="2 3">
    <name type="scientific">Actinia tenebrosa</name>
    <name type="common">Australian red waratah sea anemone</name>
    <dbReference type="NCBI Taxonomy" id="6105"/>
    <lineage>
        <taxon>Eukaryota</taxon>
        <taxon>Metazoa</taxon>
        <taxon>Cnidaria</taxon>
        <taxon>Anthozoa</taxon>
        <taxon>Hexacorallia</taxon>
        <taxon>Actiniaria</taxon>
        <taxon>Actiniidae</taxon>
        <taxon>Actinia</taxon>
    </lineage>
</organism>